<dbReference type="EMBL" id="AAVQ01000002">
    <property type="protein sequence ID" value="EAZ62797.2"/>
    <property type="molecule type" value="Genomic_DNA"/>
</dbReference>
<dbReference type="eggNOG" id="ENOG502RQQR">
    <property type="taxonomic scope" value="Eukaryota"/>
</dbReference>
<keyword evidence="3" id="KW-1185">Reference proteome</keyword>
<dbReference type="RefSeq" id="XP_001386820.2">
    <property type="nucleotide sequence ID" value="XM_001386783.1"/>
</dbReference>
<keyword evidence="1" id="KW-0472">Membrane</keyword>
<dbReference type="KEGG" id="pic:PICST_53074"/>
<dbReference type="Proteomes" id="UP000002258">
    <property type="component" value="Chromosome 1"/>
</dbReference>
<comment type="caution">
    <text evidence="2">The sequence shown here is derived from an EMBL/GenBank/DDBJ whole genome shotgun (WGS) entry which is preliminary data.</text>
</comment>
<sequence length="318" mass="36903">MTYTIGDRRITLDENLSETDKSLILAHSKLFKYCLNNATSKFLLNVKKIVHLYTDIVTIYSTLLGKIPNYDDITRMTRNVRTNLSSLENELNNIFGTYISEGSHTKKANWEDKNYEHNVKRMSLMILDSAIESFEMIISNFNCIELFFNSFDNLKKLLIPFLFKQTKSILKSLHKAHYLYKLTTIADDIVSIMEITPPITKQLKKIEKITSGIERESIILETAFLTFDPSLQQYTSILLGRAILKRTIDERDCQIIKRREVCYQAAEHVVSIPLTEEQTSTLSMVQLMKYFSYLVLFLVGLFSLMLYRLLKVLVGRMT</sequence>
<gene>
    <name evidence="2" type="ORF">PICST_53074</name>
</gene>
<evidence type="ECO:0000313" key="2">
    <source>
        <dbReference type="EMBL" id="EAZ62797.2"/>
    </source>
</evidence>
<dbReference type="AlphaFoldDB" id="A3GHD5"/>
<accession>A3GHD5</accession>
<reference evidence="2 3" key="1">
    <citation type="journal article" date="2007" name="Nat. Biotechnol.">
        <title>Genome sequence of the lignocellulose-bioconverting and xylose-fermenting yeast Pichia stipitis.</title>
        <authorList>
            <person name="Jeffries T.W."/>
            <person name="Grigoriev I.V."/>
            <person name="Grimwood J."/>
            <person name="Laplaza J.M."/>
            <person name="Aerts A."/>
            <person name="Salamov A."/>
            <person name="Schmutz J."/>
            <person name="Lindquist E."/>
            <person name="Dehal P."/>
            <person name="Shapiro H."/>
            <person name="Jin Y.S."/>
            <person name="Passoth V."/>
            <person name="Richardson P.M."/>
        </authorList>
    </citation>
    <scope>NUCLEOTIDE SEQUENCE [LARGE SCALE GENOMIC DNA]</scope>
    <source>
        <strain evidence="3">ATCC 58785 / CBS 6054 / NBRC 10063 / NRRL Y-11545</strain>
    </source>
</reference>
<evidence type="ECO:0000256" key="1">
    <source>
        <dbReference type="SAM" id="Phobius"/>
    </source>
</evidence>
<dbReference type="OMA" id="CFQAAEH"/>
<name>A3GHD5_PICST</name>
<dbReference type="HOGENOM" id="CLU_073873_0_0_1"/>
<protein>
    <submittedName>
        <fullName evidence="2">Uncharacterized protein</fullName>
    </submittedName>
</protein>
<organism evidence="2 3">
    <name type="scientific">Scheffersomyces stipitis (strain ATCC 58785 / CBS 6054 / NBRC 10063 / NRRL Y-11545)</name>
    <name type="common">Yeast</name>
    <name type="synonym">Pichia stipitis</name>
    <dbReference type="NCBI Taxonomy" id="322104"/>
    <lineage>
        <taxon>Eukaryota</taxon>
        <taxon>Fungi</taxon>
        <taxon>Dikarya</taxon>
        <taxon>Ascomycota</taxon>
        <taxon>Saccharomycotina</taxon>
        <taxon>Pichiomycetes</taxon>
        <taxon>Debaryomycetaceae</taxon>
        <taxon>Scheffersomyces</taxon>
    </lineage>
</organism>
<dbReference type="GeneID" id="4851684"/>
<dbReference type="InParanoid" id="A3GHD5"/>
<keyword evidence="1" id="KW-0812">Transmembrane</keyword>
<evidence type="ECO:0000313" key="3">
    <source>
        <dbReference type="Proteomes" id="UP000002258"/>
    </source>
</evidence>
<proteinExistence type="predicted"/>
<feature type="transmembrane region" description="Helical" evidence="1">
    <location>
        <begin position="290"/>
        <end position="310"/>
    </location>
</feature>
<keyword evidence="1" id="KW-1133">Transmembrane helix</keyword>
<dbReference type="OrthoDB" id="4079976at2759"/>